<dbReference type="PANTHER" id="PTHR30055:SF220">
    <property type="entry name" value="TETR-FAMILY REGULATORY PROTEIN"/>
    <property type="match status" value="1"/>
</dbReference>
<accession>A0ABN2XW09</accession>
<dbReference type="EMBL" id="BAAAPF010000039">
    <property type="protein sequence ID" value="GAA2117998.1"/>
    <property type="molecule type" value="Genomic_DNA"/>
</dbReference>
<dbReference type="SUPFAM" id="SSF48498">
    <property type="entry name" value="Tetracyclin repressor-like, C-terminal domain"/>
    <property type="match status" value="1"/>
</dbReference>
<dbReference type="RefSeq" id="WP_027752302.1">
    <property type="nucleotide sequence ID" value="NZ_BAAAPF010000039.1"/>
</dbReference>
<dbReference type="PRINTS" id="PR00455">
    <property type="entry name" value="HTHTETR"/>
</dbReference>
<organism evidence="6 7">
    <name type="scientific">Streptomyces synnematoformans</name>
    <dbReference type="NCBI Taxonomy" id="415721"/>
    <lineage>
        <taxon>Bacteria</taxon>
        <taxon>Bacillati</taxon>
        <taxon>Actinomycetota</taxon>
        <taxon>Actinomycetes</taxon>
        <taxon>Kitasatosporales</taxon>
        <taxon>Streptomycetaceae</taxon>
        <taxon>Streptomyces</taxon>
    </lineage>
</organism>
<comment type="caution">
    <text evidence="6">The sequence shown here is derived from an EMBL/GenBank/DDBJ whole genome shotgun (WGS) entry which is preliminary data.</text>
</comment>
<evidence type="ECO:0000256" key="1">
    <source>
        <dbReference type="ARBA" id="ARBA00023015"/>
    </source>
</evidence>
<sequence>MTADTRARLLQAALELLDERGVEALTLRAIARRCGVSHGAPLKHFPHRAALLSAVATQGFHELQEWAGEALAGLPPDASPARRLRTGTRAYVEYAVARPAMFALMFRRDLLDPRDRELARASLGGFDNLVRLVEARQAEGWRADADPRLLTGALWSAMHGTAELWSWGSLPLATGAATIDDVLDGLCGAFEIGPPTARRKRTTP</sequence>
<evidence type="ECO:0000259" key="5">
    <source>
        <dbReference type="PROSITE" id="PS50977"/>
    </source>
</evidence>
<evidence type="ECO:0000256" key="3">
    <source>
        <dbReference type="ARBA" id="ARBA00023163"/>
    </source>
</evidence>
<feature type="domain" description="HTH tetR-type" evidence="5">
    <location>
        <begin position="3"/>
        <end position="63"/>
    </location>
</feature>
<evidence type="ECO:0000256" key="4">
    <source>
        <dbReference type="PROSITE-ProRule" id="PRU00335"/>
    </source>
</evidence>
<dbReference type="Gene3D" id="1.10.357.10">
    <property type="entry name" value="Tetracycline Repressor, domain 2"/>
    <property type="match status" value="1"/>
</dbReference>
<dbReference type="Pfam" id="PF00440">
    <property type="entry name" value="TetR_N"/>
    <property type="match status" value="1"/>
</dbReference>
<dbReference type="InterPro" id="IPR050109">
    <property type="entry name" value="HTH-type_TetR-like_transc_reg"/>
</dbReference>
<dbReference type="InterPro" id="IPR025996">
    <property type="entry name" value="MT1864/Rv1816-like_C"/>
</dbReference>
<protein>
    <submittedName>
        <fullName evidence="6">TetR/AcrR family transcriptional regulator</fullName>
    </submittedName>
</protein>
<evidence type="ECO:0000313" key="6">
    <source>
        <dbReference type="EMBL" id="GAA2117998.1"/>
    </source>
</evidence>
<dbReference type="InterPro" id="IPR009057">
    <property type="entry name" value="Homeodomain-like_sf"/>
</dbReference>
<dbReference type="SUPFAM" id="SSF46689">
    <property type="entry name" value="Homeodomain-like"/>
    <property type="match status" value="1"/>
</dbReference>
<keyword evidence="1" id="KW-0805">Transcription regulation</keyword>
<feature type="DNA-binding region" description="H-T-H motif" evidence="4">
    <location>
        <begin position="26"/>
        <end position="45"/>
    </location>
</feature>
<dbReference type="PANTHER" id="PTHR30055">
    <property type="entry name" value="HTH-TYPE TRANSCRIPTIONAL REGULATOR RUTR"/>
    <property type="match status" value="1"/>
</dbReference>
<dbReference type="Proteomes" id="UP001500443">
    <property type="component" value="Unassembled WGS sequence"/>
</dbReference>
<dbReference type="InterPro" id="IPR001647">
    <property type="entry name" value="HTH_TetR"/>
</dbReference>
<evidence type="ECO:0000256" key="2">
    <source>
        <dbReference type="ARBA" id="ARBA00023125"/>
    </source>
</evidence>
<keyword evidence="7" id="KW-1185">Reference proteome</keyword>
<evidence type="ECO:0000313" key="7">
    <source>
        <dbReference type="Proteomes" id="UP001500443"/>
    </source>
</evidence>
<dbReference type="PROSITE" id="PS50977">
    <property type="entry name" value="HTH_TETR_2"/>
    <property type="match status" value="1"/>
</dbReference>
<dbReference type="InterPro" id="IPR036271">
    <property type="entry name" value="Tet_transcr_reg_TetR-rel_C_sf"/>
</dbReference>
<proteinExistence type="predicted"/>
<keyword evidence="3" id="KW-0804">Transcription</keyword>
<name>A0ABN2XW09_9ACTN</name>
<gene>
    <name evidence="6" type="ORF">GCM10009802_19390</name>
</gene>
<keyword evidence="2 4" id="KW-0238">DNA-binding</keyword>
<dbReference type="Pfam" id="PF13305">
    <property type="entry name" value="TetR_C_33"/>
    <property type="match status" value="1"/>
</dbReference>
<reference evidence="6 7" key="1">
    <citation type="journal article" date="2019" name="Int. J. Syst. Evol. Microbiol.">
        <title>The Global Catalogue of Microorganisms (GCM) 10K type strain sequencing project: providing services to taxonomists for standard genome sequencing and annotation.</title>
        <authorList>
            <consortium name="The Broad Institute Genomics Platform"/>
            <consortium name="The Broad Institute Genome Sequencing Center for Infectious Disease"/>
            <person name="Wu L."/>
            <person name="Ma J."/>
        </authorList>
    </citation>
    <scope>NUCLEOTIDE SEQUENCE [LARGE SCALE GENOMIC DNA]</scope>
    <source>
        <strain evidence="6 7">JCM 15481</strain>
    </source>
</reference>